<dbReference type="CDD" id="cd00085">
    <property type="entry name" value="HNHc"/>
    <property type="match status" value="1"/>
</dbReference>
<dbReference type="Proteomes" id="UP000241514">
    <property type="component" value="Unassembled WGS sequence"/>
</dbReference>
<dbReference type="Proteomes" id="UP000243022">
    <property type="component" value="Unassembled WGS sequence"/>
</dbReference>
<dbReference type="InterPro" id="IPR003615">
    <property type="entry name" value="HNH_nuc"/>
</dbReference>
<evidence type="ECO:0000259" key="1">
    <source>
        <dbReference type="Pfam" id="PF13395"/>
    </source>
</evidence>
<dbReference type="EMBL" id="PYVG01000037">
    <property type="protein sequence ID" value="PTB88712.1"/>
    <property type="molecule type" value="Genomic_DNA"/>
</dbReference>
<dbReference type="EMBL" id="PYVS01000013">
    <property type="protein sequence ID" value="PTB83097.1"/>
    <property type="molecule type" value="Genomic_DNA"/>
</dbReference>
<evidence type="ECO:0000313" key="3">
    <source>
        <dbReference type="EMBL" id="PTB88712.1"/>
    </source>
</evidence>
<protein>
    <recommendedName>
        <fullName evidence="1">HNH nuclease domain-containing protein</fullName>
    </recommendedName>
</protein>
<dbReference type="Pfam" id="PF13395">
    <property type="entry name" value="HNH_4"/>
    <property type="match status" value="1"/>
</dbReference>
<dbReference type="Gene3D" id="1.10.30.50">
    <property type="match status" value="1"/>
</dbReference>
<gene>
    <name evidence="3" type="ORF">C9928_05705</name>
    <name evidence="2" type="ORF">C9986_01200</name>
</gene>
<name>A0A2T4CND8_9GAMM</name>
<feature type="domain" description="HNH nuclease" evidence="1">
    <location>
        <begin position="392"/>
        <end position="433"/>
    </location>
</feature>
<accession>A0A2T4CND8</accession>
<sequence length="503" mass="57911">MSASSMPFQQIFWPGSRLIVYGTGIGATVSELVQLGYPAHGWERSVEFLEAEVQSDRLLENHLELVETSKPVLYTPVDGMICANLFEQLQPHEVFSELLSIRELIKEFGRLVVPHQLGSDFSAEQFILLAQRVGFSCIEHHAQGLVFTKRAVAGQPLDRIESVLRNDRKSTSYKLALLRAFCDIAEQDEAAVRWHTNGQVGVSIARIAEHWLRYYWPLQVREFPQIGRGQRLAFAADLQVLIQQAEQEFHTSAVQPELLSLFLTAWGQQRLPQVMQDQLQLVLKKIRHAIVQGPVTFASGGEMFSYDKVHKQVVVNAELWREFCLTGYWVRDSLLVRWADLTCSFAGNGSSFNKATVIACLFENQYIERNQTVARKHYVRQQNLHCVWTNSRLVGDKFDVDHMLPFSAWHLNDLWNLQPASKKANNQKRDKIPAPQLLVSNRDEIIENWRYLHTCEEPLFEFELERTLGGFHANRWETELFQHLMKRVESSVTARQMPTWQPG</sequence>
<evidence type="ECO:0000313" key="5">
    <source>
        <dbReference type="Proteomes" id="UP000243022"/>
    </source>
</evidence>
<organism evidence="2 5">
    <name type="scientific">Pseudidiomarina aestuarii</name>
    <dbReference type="NCBI Taxonomy" id="624146"/>
    <lineage>
        <taxon>Bacteria</taxon>
        <taxon>Pseudomonadati</taxon>
        <taxon>Pseudomonadota</taxon>
        <taxon>Gammaproteobacteria</taxon>
        <taxon>Alteromonadales</taxon>
        <taxon>Idiomarinaceae</taxon>
        <taxon>Pseudidiomarina</taxon>
    </lineage>
</organism>
<proteinExistence type="predicted"/>
<comment type="caution">
    <text evidence="2">The sequence shown here is derived from an EMBL/GenBank/DDBJ whole genome shotgun (WGS) entry which is preliminary data.</text>
</comment>
<reference evidence="4 5" key="1">
    <citation type="submission" date="2018-03" db="EMBL/GenBank/DDBJ databases">
        <title>Cross-interface Injection: A General Nanoliter Liquid Handling Method Applied to Single Cells Genome Amplification Automated Nanoliter Liquid Handling Applied to Single Cell Multiple Displacement Amplification.</title>
        <authorList>
            <person name="Yun J."/>
            <person name="Xu P."/>
            <person name="Xu J."/>
            <person name="Dai X."/>
            <person name="Wang Y."/>
            <person name="Zheng X."/>
            <person name="Cao C."/>
            <person name="Yi Q."/>
            <person name="Zhu Y."/>
            <person name="Wang L."/>
            <person name="Dong Z."/>
            <person name="Huang Y."/>
            <person name="Huang L."/>
            <person name="Du W."/>
        </authorList>
    </citation>
    <scope>NUCLEOTIDE SEQUENCE [LARGE SCALE GENOMIC DNA]</scope>
    <source>
        <strain evidence="3 4">A9-4</strain>
        <strain evidence="2 5">Z-E1-2</strain>
    </source>
</reference>
<evidence type="ECO:0000313" key="2">
    <source>
        <dbReference type="EMBL" id="PTB83097.1"/>
    </source>
</evidence>
<evidence type="ECO:0000313" key="4">
    <source>
        <dbReference type="Proteomes" id="UP000241514"/>
    </source>
</evidence>
<dbReference type="AlphaFoldDB" id="A0A2T4CND8"/>